<proteinExistence type="predicted"/>
<protein>
    <submittedName>
        <fullName evidence="2">Putative iron-regulated membrane protein</fullName>
    </submittedName>
</protein>
<dbReference type="EMBL" id="JACHJP010000009">
    <property type="protein sequence ID" value="MBB4919231.1"/>
    <property type="molecule type" value="Genomic_DNA"/>
</dbReference>
<accession>A0A7W7VQP2</accession>
<organism evidence="2 3">
    <name type="scientific">Streptosporangium saharense</name>
    <dbReference type="NCBI Taxonomy" id="1706840"/>
    <lineage>
        <taxon>Bacteria</taxon>
        <taxon>Bacillati</taxon>
        <taxon>Actinomycetota</taxon>
        <taxon>Actinomycetes</taxon>
        <taxon>Streptosporangiales</taxon>
        <taxon>Streptosporangiaceae</taxon>
        <taxon>Streptosporangium</taxon>
    </lineage>
</organism>
<feature type="transmembrane region" description="Helical" evidence="1">
    <location>
        <begin position="34"/>
        <end position="58"/>
    </location>
</feature>
<dbReference type="RefSeq" id="WP_184721268.1">
    <property type="nucleotide sequence ID" value="NZ_JACHJP010000009.1"/>
</dbReference>
<dbReference type="InterPro" id="IPR005625">
    <property type="entry name" value="PepSY-ass_TM"/>
</dbReference>
<dbReference type="PANTHER" id="PTHR34219">
    <property type="entry name" value="IRON-REGULATED INNER MEMBRANE PROTEIN-RELATED"/>
    <property type="match status" value="1"/>
</dbReference>
<feature type="transmembrane region" description="Helical" evidence="1">
    <location>
        <begin position="447"/>
        <end position="473"/>
    </location>
</feature>
<evidence type="ECO:0000256" key="1">
    <source>
        <dbReference type="SAM" id="Phobius"/>
    </source>
</evidence>
<feature type="transmembrane region" description="Helical" evidence="1">
    <location>
        <begin position="404"/>
        <end position="426"/>
    </location>
</feature>
<feature type="transmembrane region" description="Helical" evidence="1">
    <location>
        <begin position="214"/>
        <end position="236"/>
    </location>
</feature>
<dbReference type="PANTHER" id="PTHR34219:SF1">
    <property type="entry name" value="PEPSY DOMAIN-CONTAINING PROTEIN"/>
    <property type="match status" value="1"/>
</dbReference>
<evidence type="ECO:0000313" key="3">
    <source>
        <dbReference type="Proteomes" id="UP000552644"/>
    </source>
</evidence>
<comment type="caution">
    <text evidence="2">The sequence shown here is derived from an EMBL/GenBank/DDBJ whole genome shotgun (WGS) entry which is preliminary data.</text>
</comment>
<keyword evidence="1" id="KW-0812">Transmembrane</keyword>
<sequence>MTSTIPPSAPSPVLVAPQRSVPGSSWRYRVVWRWHFYAGLLTAPVLLVMAITGAIYLFKTPFENWRYADVRALPAPVASALPLSGQIQAALAARPGAKLDSVIPAQAPDRTTRVILAGGDPSNPWAPGISVYVHPGTGEVLGQIDDSATFMRVVRTIHGELMAGVAGDRVVETAACWSLILVATGVYLWWRGPARRRLPRSAWRPLRRGRLRRIHAVTGIVAGVVLVFLVLSGLPWSGFWGDNLSKFQASVGSTMPDSATFARESVPAKDLTANPDAAVPWAAEQLPVPASGHEGHGGGTAAGGWPYPGSITAERALAAATPEAGGCAPPGCELSVLPPAGPKGVYTVVATDAEDPALGRTVLVDQYSGKVLVDYGWEEYGVLAKAVEQGIALHEGRRYGTVNMLVMLGACLAMITLVVSGAWMWWKRRPRGRLAAPARSTDRRTAYGVLAVMAVLGVLFPLAGITMVAVLLLDWLVIRRIPRLNALVG</sequence>
<name>A0A7W7VQP2_9ACTN</name>
<gene>
    <name evidence="2" type="ORF">FHS44_006373</name>
</gene>
<evidence type="ECO:0000313" key="2">
    <source>
        <dbReference type="EMBL" id="MBB4919231.1"/>
    </source>
</evidence>
<keyword evidence="1" id="KW-0472">Membrane</keyword>
<keyword evidence="3" id="KW-1185">Reference proteome</keyword>
<dbReference type="AlphaFoldDB" id="A0A7W7VQP2"/>
<keyword evidence="1" id="KW-1133">Transmembrane helix</keyword>
<dbReference type="Pfam" id="PF03929">
    <property type="entry name" value="PepSY_TM"/>
    <property type="match status" value="1"/>
</dbReference>
<reference evidence="2 3" key="1">
    <citation type="submission" date="2020-08" db="EMBL/GenBank/DDBJ databases">
        <title>Genomic Encyclopedia of Type Strains, Phase III (KMG-III): the genomes of soil and plant-associated and newly described type strains.</title>
        <authorList>
            <person name="Whitman W."/>
        </authorList>
    </citation>
    <scope>NUCLEOTIDE SEQUENCE [LARGE SCALE GENOMIC DNA]</scope>
    <source>
        <strain evidence="2 3">CECT 8840</strain>
    </source>
</reference>
<dbReference type="Proteomes" id="UP000552644">
    <property type="component" value="Unassembled WGS sequence"/>
</dbReference>
<feature type="transmembrane region" description="Helical" evidence="1">
    <location>
        <begin position="170"/>
        <end position="190"/>
    </location>
</feature>